<evidence type="ECO:0000256" key="2">
    <source>
        <dbReference type="ARBA" id="ARBA00022688"/>
    </source>
</evidence>
<evidence type="ECO:0000256" key="3">
    <source>
        <dbReference type="ARBA" id="ARBA00023239"/>
    </source>
</evidence>
<evidence type="ECO:0008006" key="6">
    <source>
        <dbReference type="Google" id="ProtNLM"/>
    </source>
</evidence>
<dbReference type="PANTHER" id="PTHR38683:SF1">
    <property type="entry name" value="CHORISMATE PYRUVATE-LYASE"/>
    <property type="match status" value="1"/>
</dbReference>
<dbReference type="SUPFAM" id="SSF64288">
    <property type="entry name" value="Chorismate lyase-like"/>
    <property type="match status" value="1"/>
</dbReference>
<dbReference type="InterPro" id="IPR028978">
    <property type="entry name" value="Chorismate_lyase_/UTRA_dom_sf"/>
</dbReference>
<dbReference type="OrthoDB" id="9789493at2"/>
<dbReference type="EMBL" id="LZMZ01000009">
    <property type="protein sequence ID" value="OBX79939.1"/>
    <property type="molecule type" value="Genomic_DNA"/>
</dbReference>
<dbReference type="Gene3D" id="3.40.1410.10">
    <property type="entry name" value="Chorismate lyase-like"/>
    <property type="match status" value="1"/>
</dbReference>
<dbReference type="GO" id="GO:0006744">
    <property type="term" value="P:ubiquinone biosynthetic process"/>
    <property type="evidence" value="ECO:0007669"/>
    <property type="project" value="UniProtKB-KW"/>
</dbReference>
<keyword evidence="3" id="KW-0456">Lyase</keyword>
<evidence type="ECO:0000256" key="1">
    <source>
        <dbReference type="ARBA" id="ARBA00022490"/>
    </source>
</evidence>
<protein>
    <recommendedName>
        <fullName evidence="6">Chorismate lyase</fullName>
    </recommendedName>
</protein>
<dbReference type="GO" id="GO:0005829">
    <property type="term" value="C:cytosol"/>
    <property type="evidence" value="ECO:0007669"/>
    <property type="project" value="TreeGrafter"/>
</dbReference>
<dbReference type="STRING" id="34059.A9308_04830"/>
<dbReference type="GO" id="GO:0008813">
    <property type="term" value="F:chorismate lyase activity"/>
    <property type="evidence" value="ECO:0007669"/>
    <property type="project" value="InterPro"/>
</dbReference>
<keyword evidence="2" id="KW-0831">Ubiquinone biosynthesis</keyword>
<reference evidence="4 5" key="1">
    <citation type="submission" date="2016-06" db="EMBL/GenBank/DDBJ databases">
        <title>Draft genome of Moraxella atlantae CCUG 66109.</title>
        <authorList>
            <person name="Salva-Serra F."/>
            <person name="Engstrom-Jakobsson H."/>
            <person name="Thorell K."/>
            <person name="Gonzales-Siles L."/>
            <person name="Karlsson R."/>
            <person name="Boulund F."/>
            <person name="Engstrand L."/>
            <person name="Kristiansson E."/>
            <person name="Moore E."/>
        </authorList>
    </citation>
    <scope>NUCLEOTIDE SEQUENCE [LARGE SCALE GENOMIC DNA]</scope>
    <source>
        <strain evidence="4 5">CCUG 66109</strain>
    </source>
</reference>
<dbReference type="RefSeq" id="WP_067235434.1">
    <property type="nucleotide sequence ID" value="NZ_LZMZ01000009.1"/>
</dbReference>
<comment type="caution">
    <text evidence="4">The sequence shown here is derived from an EMBL/GenBank/DDBJ whole genome shotgun (WGS) entry which is preliminary data.</text>
</comment>
<proteinExistence type="predicted"/>
<organism evidence="4 5">
    <name type="scientific">Faucicola atlantae</name>
    <dbReference type="NCBI Taxonomy" id="34059"/>
    <lineage>
        <taxon>Bacteria</taxon>
        <taxon>Pseudomonadati</taxon>
        <taxon>Pseudomonadota</taxon>
        <taxon>Gammaproteobacteria</taxon>
        <taxon>Moraxellales</taxon>
        <taxon>Moraxellaceae</taxon>
        <taxon>Faucicola</taxon>
    </lineage>
</organism>
<dbReference type="Pfam" id="PF04345">
    <property type="entry name" value="Chor_lyase"/>
    <property type="match status" value="1"/>
</dbReference>
<accession>A0A1B8QE55</accession>
<dbReference type="InterPro" id="IPR007440">
    <property type="entry name" value="Chorismate--pyruvate_lyase"/>
</dbReference>
<dbReference type="AlphaFoldDB" id="A0A1B8QE55"/>
<gene>
    <name evidence="4" type="ORF">A9308_04830</name>
</gene>
<keyword evidence="1" id="KW-0963">Cytoplasm</keyword>
<evidence type="ECO:0000313" key="5">
    <source>
        <dbReference type="Proteomes" id="UP000092508"/>
    </source>
</evidence>
<dbReference type="PANTHER" id="PTHR38683">
    <property type="entry name" value="CHORISMATE PYRUVATE-LYASE"/>
    <property type="match status" value="1"/>
</dbReference>
<dbReference type="Proteomes" id="UP000092508">
    <property type="component" value="Unassembled WGS sequence"/>
</dbReference>
<evidence type="ECO:0000313" key="4">
    <source>
        <dbReference type="EMBL" id="OBX79939.1"/>
    </source>
</evidence>
<sequence>MWQADPQDRRCRQQAGVLADWLAADGSLTARLEALSGNRLLVLPTFEGRMTLNLADKRALGLPPRAQSAWLREATLMGQVGDDGTAQAWVAARSVFPFASLTKDARKLMRLGGTPIGYVMFGRGGAVLAKRWLTHTPQGWQRSSVYDWQGRRVLIGETFLPAFADFLAANA</sequence>
<name>A0A1B8QE55_9GAMM</name>